<evidence type="ECO:0000256" key="9">
    <source>
        <dbReference type="RuleBase" id="RU003983"/>
    </source>
</evidence>
<protein>
    <recommendedName>
        <fullName evidence="7">Metalloendopeptidase OMA1, mitochondrial</fullName>
    </recommendedName>
    <alternativeName>
        <fullName evidence="8">Overlapping with the m-AAA protease 1 homolog</fullName>
    </alternativeName>
</protein>
<dbReference type="GO" id="GO:0004222">
    <property type="term" value="F:metalloendopeptidase activity"/>
    <property type="evidence" value="ECO:0007669"/>
    <property type="project" value="InterPro"/>
</dbReference>
<proteinExistence type="inferred from homology"/>
<dbReference type="Proteomes" id="UP000655588">
    <property type="component" value="Unassembled WGS sequence"/>
</dbReference>
<keyword evidence="1 9" id="KW-0645">Protease</keyword>
<dbReference type="EMBL" id="WNWW01000018">
    <property type="protein sequence ID" value="KAF3430732.1"/>
    <property type="molecule type" value="Genomic_DNA"/>
</dbReference>
<name>A0A833SM01_9HYME</name>
<evidence type="ECO:0000313" key="13">
    <source>
        <dbReference type="Proteomes" id="UP000655588"/>
    </source>
</evidence>
<gene>
    <name evidence="12" type="ORF">E2986_08009</name>
</gene>
<keyword evidence="4 9" id="KW-0862">Zinc</keyword>
<accession>A0A833SM01</accession>
<keyword evidence="5 9" id="KW-0482">Metalloprotease</keyword>
<feature type="transmembrane region" description="Helical" evidence="10">
    <location>
        <begin position="289"/>
        <end position="307"/>
    </location>
</feature>
<keyword evidence="3 9" id="KW-0378">Hydrolase</keyword>
<comment type="cofactor">
    <cofactor evidence="9">
        <name>Zn(2+)</name>
        <dbReference type="ChEBI" id="CHEBI:29105"/>
    </cofactor>
    <text evidence="9">Binds 1 zinc ion per subunit.</text>
</comment>
<keyword evidence="2" id="KW-0479">Metal-binding</keyword>
<evidence type="ECO:0000259" key="11">
    <source>
        <dbReference type="Pfam" id="PF01435"/>
    </source>
</evidence>
<dbReference type="CDD" id="cd07331">
    <property type="entry name" value="M48C_Oma1_like"/>
    <property type="match status" value="1"/>
</dbReference>
<dbReference type="PANTHER" id="PTHR22726:SF1">
    <property type="entry name" value="METALLOENDOPEPTIDASE OMA1, MITOCHONDRIAL"/>
    <property type="match status" value="1"/>
</dbReference>
<feature type="domain" description="Peptidase M48" evidence="11">
    <location>
        <begin position="168"/>
        <end position="367"/>
    </location>
</feature>
<evidence type="ECO:0000256" key="4">
    <source>
        <dbReference type="ARBA" id="ARBA00022833"/>
    </source>
</evidence>
<evidence type="ECO:0000256" key="2">
    <source>
        <dbReference type="ARBA" id="ARBA00022723"/>
    </source>
</evidence>
<evidence type="ECO:0000313" key="12">
    <source>
        <dbReference type="EMBL" id="KAF3430732.1"/>
    </source>
</evidence>
<evidence type="ECO:0000256" key="3">
    <source>
        <dbReference type="ARBA" id="ARBA00022801"/>
    </source>
</evidence>
<dbReference type="InterPro" id="IPR051156">
    <property type="entry name" value="Mito/Outer_Membr_Metalloprot"/>
</dbReference>
<evidence type="ECO:0000256" key="5">
    <source>
        <dbReference type="ARBA" id="ARBA00023049"/>
    </source>
</evidence>
<dbReference type="Pfam" id="PF01435">
    <property type="entry name" value="Peptidase_M48"/>
    <property type="match status" value="1"/>
</dbReference>
<keyword evidence="10" id="KW-0472">Membrane</keyword>
<keyword evidence="13" id="KW-1185">Reference proteome</keyword>
<evidence type="ECO:0000256" key="10">
    <source>
        <dbReference type="SAM" id="Phobius"/>
    </source>
</evidence>
<comment type="caution">
    <text evidence="12">The sequence shown here is derived from an EMBL/GenBank/DDBJ whole genome shotgun (WGS) entry which is preliminary data.</text>
</comment>
<sequence length="420" mass="49730">MYFRLTTGKTLTCIKKSLSYSTSSGTFPFQCKKLERRWQCLKLQISNFHTTQKLNYPGSLLLCFGSIYCGHGVRKWWLKQTPEQQLKYIIWFRQRKRIFYGSLGFLSFVLVFYCLTHLERDPVKKKSRLILFDQTRQIEDSKIFYKMIVQNEKNIVPLSDPKYQIIARALKKLIYSNKDLFENTDWTITIIHRMFNIASFPNVMILPDRNIIVLVDIFNFIKSSDQLIFILAHEMSHNILLHTKKICIIINDSTYNSSQSEIPTFSTIYTIATIVSSFLIWIFYERRVATILCSVLYTIFAALFSAYKRQKEIEADDIGLELAAKSCIDIREVLVFWELMMKFEELSGQNKFEIPLFMDHPALEERKKRTIQLMPTILELRKQAKCRELPAKDPRDRLPYYLKDIEKHMLKDTRILGMRF</sequence>
<dbReference type="PANTHER" id="PTHR22726">
    <property type="entry name" value="METALLOENDOPEPTIDASE OMA1"/>
    <property type="match status" value="1"/>
</dbReference>
<dbReference type="GO" id="GO:0006515">
    <property type="term" value="P:protein quality control for misfolded or incompletely synthesized proteins"/>
    <property type="evidence" value="ECO:0007669"/>
    <property type="project" value="TreeGrafter"/>
</dbReference>
<dbReference type="InterPro" id="IPR001915">
    <property type="entry name" value="Peptidase_M48"/>
</dbReference>
<comment type="similarity">
    <text evidence="6 9">Belongs to the peptidase M48 family.</text>
</comment>
<feature type="transmembrane region" description="Helical" evidence="10">
    <location>
        <begin position="98"/>
        <end position="118"/>
    </location>
</feature>
<dbReference type="GO" id="GO:0005743">
    <property type="term" value="C:mitochondrial inner membrane"/>
    <property type="evidence" value="ECO:0007669"/>
    <property type="project" value="TreeGrafter"/>
</dbReference>
<feature type="transmembrane region" description="Helical" evidence="10">
    <location>
        <begin position="262"/>
        <end position="283"/>
    </location>
</feature>
<keyword evidence="10" id="KW-0812">Transmembrane</keyword>
<organism evidence="12 13">
    <name type="scientific">Frieseomelitta varia</name>
    <dbReference type="NCBI Taxonomy" id="561572"/>
    <lineage>
        <taxon>Eukaryota</taxon>
        <taxon>Metazoa</taxon>
        <taxon>Ecdysozoa</taxon>
        <taxon>Arthropoda</taxon>
        <taxon>Hexapoda</taxon>
        <taxon>Insecta</taxon>
        <taxon>Pterygota</taxon>
        <taxon>Neoptera</taxon>
        <taxon>Endopterygota</taxon>
        <taxon>Hymenoptera</taxon>
        <taxon>Apocrita</taxon>
        <taxon>Aculeata</taxon>
        <taxon>Apoidea</taxon>
        <taxon>Anthophila</taxon>
        <taxon>Apidae</taxon>
        <taxon>Frieseomelitta</taxon>
    </lineage>
</organism>
<evidence type="ECO:0000256" key="7">
    <source>
        <dbReference type="ARBA" id="ARBA00040360"/>
    </source>
</evidence>
<evidence type="ECO:0000256" key="8">
    <source>
        <dbReference type="ARBA" id="ARBA00042978"/>
    </source>
</evidence>
<evidence type="ECO:0000256" key="1">
    <source>
        <dbReference type="ARBA" id="ARBA00022670"/>
    </source>
</evidence>
<reference evidence="12" key="1">
    <citation type="submission" date="2019-11" db="EMBL/GenBank/DDBJ databases">
        <title>The nuclear and mitochondrial genomes of Frieseomelitta varia - a highly eusocial stingless bee (Meliponini) with a permanently sterile worker caste.</title>
        <authorList>
            <person name="Freitas F.C.P."/>
            <person name="Lourenco A.P."/>
            <person name="Nunes F.M.F."/>
            <person name="Paschoal A.R."/>
            <person name="Abreu F.C.P."/>
            <person name="Barbin F.O."/>
            <person name="Bataglia L."/>
            <person name="Cardoso-Junior C.A.M."/>
            <person name="Cervoni M.S."/>
            <person name="Silva S.R."/>
            <person name="Dalarmi F."/>
            <person name="Del Lama M.A."/>
            <person name="Depintor T.S."/>
            <person name="Ferreira K.M."/>
            <person name="Goria P.S."/>
            <person name="Jaskot M.C."/>
            <person name="Lago D.C."/>
            <person name="Luna-Lucena D."/>
            <person name="Moda L.M."/>
            <person name="Nascimento L."/>
            <person name="Pedrino M."/>
            <person name="Rabico F.O."/>
            <person name="Sanches F.C."/>
            <person name="Santos D.E."/>
            <person name="Santos C.G."/>
            <person name="Vieira J."/>
            <person name="Lopes T.F."/>
            <person name="Barchuk A.R."/>
            <person name="Hartfelder K."/>
            <person name="Simoes Z.L.P."/>
            <person name="Bitondi M.M.G."/>
            <person name="Pinheiro D.G."/>
        </authorList>
    </citation>
    <scope>NUCLEOTIDE SEQUENCE</scope>
    <source>
        <strain evidence="12">USP_RPSP 00005682</strain>
        <tissue evidence="12">Whole individual</tissue>
    </source>
</reference>
<dbReference type="GO" id="GO:0034982">
    <property type="term" value="P:mitochondrial protein processing"/>
    <property type="evidence" value="ECO:0007669"/>
    <property type="project" value="TreeGrafter"/>
</dbReference>
<dbReference type="AlphaFoldDB" id="A0A833SM01"/>
<evidence type="ECO:0000256" key="6">
    <source>
        <dbReference type="ARBA" id="ARBA00038233"/>
    </source>
</evidence>
<dbReference type="GO" id="GO:0046872">
    <property type="term" value="F:metal ion binding"/>
    <property type="evidence" value="ECO:0007669"/>
    <property type="project" value="UniProtKB-KW"/>
</dbReference>
<keyword evidence="10" id="KW-1133">Transmembrane helix</keyword>